<gene>
    <name evidence="2" type="ORF">MESINF_2216</name>
</gene>
<name>A0A7Z7LGV8_9BACT</name>
<keyword evidence="1" id="KW-0472">Membrane</keyword>
<feature type="transmembrane region" description="Helical" evidence="1">
    <location>
        <begin position="63"/>
        <end position="83"/>
    </location>
</feature>
<sequence>MMRKLIVPFTTTLYLIVIIYFYLAPARSSLMVSNDKLMHFSGFFAGGLWLSLIHFLRTHRMNLLVASFFLVTGPIVLEMLQKFSPGRSVDLLDILANYLGWLVPVALYVFMKLIRSQVFKSYKDHGTDDGESSK</sequence>
<evidence type="ECO:0000313" key="3">
    <source>
        <dbReference type="Proteomes" id="UP000250796"/>
    </source>
</evidence>
<reference evidence="2 3" key="1">
    <citation type="submission" date="2017-01" db="EMBL/GenBank/DDBJ databases">
        <authorList>
            <person name="Erauso G."/>
        </authorList>
    </citation>
    <scope>NUCLEOTIDE SEQUENCE [LARGE SCALE GENOMIC DNA]</scope>
    <source>
        <strain evidence="2">MESINF1</strain>
    </source>
</reference>
<dbReference type="PANTHER" id="PTHR28008">
    <property type="entry name" value="DOMAIN PROTEIN, PUTATIVE (AFU_ORTHOLOGUE AFUA_3G10980)-RELATED"/>
    <property type="match status" value="1"/>
</dbReference>
<dbReference type="NCBIfam" id="NF037970">
    <property type="entry name" value="vanZ_1"/>
    <property type="match status" value="1"/>
</dbReference>
<dbReference type="RefSeq" id="WP_169699781.1">
    <property type="nucleotide sequence ID" value="NZ_LS974202.1"/>
</dbReference>
<evidence type="ECO:0008006" key="4">
    <source>
        <dbReference type="Google" id="ProtNLM"/>
    </source>
</evidence>
<feature type="transmembrane region" description="Helical" evidence="1">
    <location>
        <begin position="37"/>
        <end position="56"/>
    </location>
</feature>
<keyword evidence="3" id="KW-1185">Reference proteome</keyword>
<organism evidence="2 3">
    <name type="scientific">Mesotoga infera</name>
    <dbReference type="NCBI Taxonomy" id="1236046"/>
    <lineage>
        <taxon>Bacteria</taxon>
        <taxon>Thermotogati</taxon>
        <taxon>Thermotogota</taxon>
        <taxon>Thermotogae</taxon>
        <taxon>Kosmotogales</taxon>
        <taxon>Kosmotogaceae</taxon>
        <taxon>Mesotoga</taxon>
    </lineage>
</organism>
<evidence type="ECO:0000256" key="1">
    <source>
        <dbReference type="SAM" id="Phobius"/>
    </source>
</evidence>
<feature type="transmembrane region" description="Helical" evidence="1">
    <location>
        <begin position="5"/>
        <end position="25"/>
    </location>
</feature>
<keyword evidence="1" id="KW-0812">Transmembrane</keyword>
<evidence type="ECO:0000313" key="2">
    <source>
        <dbReference type="EMBL" id="SSC13656.1"/>
    </source>
</evidence>
<dbReference type="PANTHER" id="PTHR28008:SF1">
    <property type="entry name" value="DOMAIN PROTEIN, PUTATIVE (AFU_ORTHOLOGUE AFUA_3G10980)-RELATED"/>
    <property type="match status" value="1"/>
</dbReference>
<feature type="transmembrane region" description="Helical" evidence="1">
    <location>
        <begin position="95"/>
        <end position="114"/>
    </location>
</feature>
<proteinExistence type="predicted"/>
<accession>A0A7Z7LGV8</accession>
<dbReference type="EMBL" id="LS974202">
    <property type="protein sequence ID" value="SSC13656.1"/>
    <property type="molecule type" value="Genomic_DNA"/>
</dbReference>
<keyword evidence="1" id="KW-1133">Transmembrane helix</keyword>
<dbReference type="KEGG" id="minf:MESINF_2216"/>
<protein>
    <recommendedName>
        <fullName evidence="4">VanZ-like domain-containing protein</fullName>
    </recommendedName>
</protein>
<dbReference type="AlphaFoldDB" id="A0A7Z7LGV8"/>
<dbReference type="Proteomes" id="UP000250796">
    <property type="component" value="Chromosome MESINF"/>
</dbReference>